<dbReference type="InterPro" id="IPR001214">
    <property type="entry name" value="SET_dom"/>
</dbReference>
<dbReference type="PROSITE" id="PS50868">
    <property type="entry name" value="POST_SET"/>
    <property type="match status" value="1"/>
</dbReference>
<dbReference type="EMBL" id="JABCRI010000020">
    <property type="protein sequence ID" value="KAF8388284.1"/>
    <property type="molecule type" value="Genomic_DNA"/>
</dbReference>
<evidence type="ECO:0000256" key="1">
    <source>
        <dbReference type="ARBA" id="ARBA00022603"/>
    </source>
</evidence>
<evidence type="ECO:0008006" key="9">
    <source>
        <dbReference type="Google" id="ProtNLM"/>
    </source>
</evidence>
<dbReference type="GO" id="GO:0008168">
    <property type="term" value="F:methyltransferase activity"/>
    <property type="evidence" value="ECO:0007669"/>
    <property type="project" value="UniProtKB-KW"/>
</dbReference>
<feature type="domain" description="SET" evidence="5">
    <location>
        <begin position="484"/>
        <end position="618"/>
    </location>
</feature>
<dbReference type="SMART" id="SM00317">
    <property type="entry name" value="SET"/>
    <property type="match status" value="1"/>
</dbReference>
<dbReference type="Pfam" id="PF00856">
    <property type="entry name" value="SET"/>
    <property type="match status" value="1"/>
</dbReference>
<dbReference type="InterPro" id="IPR043017">
    <property type="entry name" value="WIYLD_dom_sf"/>
</dbReference>
<dbReference type="Gene3D" id="1.10.8.850">
    <property type="entry name" value="Histone-lysine N methyltransferase , C-terminal domain-like"/>
    <property type="match status" value="1"/>
</dbReference>
<dbReference type="PROSITE" id="PS50280">
    <property type="entry name" value="SET"/>
    <property type="match status" value="1"/>
</dbReference>
<evidence type="ECO:0000256" key="2">
    <source>
        <dbReference type="ARBA" id="ARBA00022679"/>
    </source>
</evidence>
<evidence type="ECO:0000313" key="7">
    <source>
        <dbReference type="EMBL" id="KAF8388284.1"/>
    </source>
</evidence>
<gene>
    <name evidence="7" type="ORF">HHK36_026950</name>
</gene>
<evidence type="ECO:0000313" key="8">
    <source>
        <dbReference type="Proteomes" id="UP000655225"/>
    </source>
</evidence>
<feature type="region of interest" description="Disordered" evidence="4">
    <location>
        <begin position="157"/>
        <end position="235"/>
    </location>
</feature>
<comment type="caution">
    <text evidence="7">The sequence shown here is derived from an EMBL/GenBank/DDBJ whole genome shotgun (WGS) entry which is preliminary data.</text>
</comment>
<name>A0A834YGS8_TETSI</name>
<dbReference type="InterPro" id="IPR003616">
    <property type="entry name" value="Post-SET_dom"/>
</dbReference>
<feature type="region of interest" description="Disordered" evidence="4">
    <location>
        <begin position="304"/>
        <end position="336"/>
    </location>
</feature>
<evidence type="ECO:0000256" key="3">
    <source>
        <dbReference type="ARBA" id="ARBA00022691"/>
    </source>
</evidence>
<evidence type="ECO:0000256" key="4">
    <source>
        <dbReference type="SAM" id="MobiDB-lite"/>
    </source>
</evidence>
<evidence type="ECO:0000259" key="6">
    <source>
        <dbReference type="PROSITE" id="PS50868"/>
    </source>
</evidence>
<organism evidence="7 8">
    <name type="scientific">Tetracentron sinense</name>
    <name type="common">Spur-leaf</name>
    <dbReference type="NCBI Taxonomy" id="13715"/>
    <lineage>
        <taxon>Eukaryota</taxon>
        <taxon>Viridiplantae</taxon>
        <taxon>Streptophyta</taxon>
        <taxon>Embryophyta</taxon>
        <taxon>Tracheophyta</taxon>
        <taxon>Spermatophyta</taxon>
        <taxon>Magnoliopsida</taxon>
        <taxon>Trochodendrales</taxon>
        <taxon>Trochodendraceae</taxon>
        <taxon>Tetracentron</taxon>
    </lineage>
</organism>
<evidence type="ECO:0000259" key="5">
    <source>
        <dbReference type="PROSITE" id="PS50280"/>
    </source>
</evidence>
<keyword evidence="1" id="KW-0489">Methyltransferase</keyword>
<reference evidence="7 8" key="1">
    <citation type="submission" date="2020-04" db="EMBL/GenBank/DDBJ databases">
        <title>Plant Genome Project.</title>
        <authorList>
            <person name="Zhang R.-G."/>
        </authorList>
    </citation>
    <scope>NUCLEOTIDE SEQUENCE [LARGE SCALE GENOMIC DNA]</scope>
    <source>
        <strain evidence="7">YNK0</strain>
        <tissue evidence="7">Leaf</tissue>
    </source>
</reference>
<dbReference type="AlphaFoldDB" id="A0A834YGS8"/>
<keyword evidence="8" id="KW-1185">Reference proteome</keyword>
<feature type="domain" description="Post-SET" evidence="6">
    <location>
        <begin position="703"/>
        <end position="719"/>
    </location>
</feature>
<dbReference type="Gene3D" id="2.170.270.10">
    <property type="entry name" value="SET domain"/>
    <property type="match status" value="1"/>
</dbReference>
<feature type="compositionally biased region" description="Basic and acidic residues" evidence="4">
    <location>
        <begin position="189"/>
        <end position="206"/>
    </location>
</feature>
<dbReference type="InterPro" id="IPR046341">
    <property type="entry name" value="SET_dom_sf"/>
</dbReference>
<keyword evidence="2" id="KW-0808">Transferase</keyword>
<dbReference type="OrthoDB" id="308383at2759"/>
<dbReference type="GO" id="GO:0032259">
    <property type="term" value="P:methylation"/>
    <property type="evidence" value="ECO:0007669"/>
    <property type="project" value="UniProtKB-KW"/>
</dbReference>
<keyword evidence="3" id="KW-0949">S-adenosyl-L-methionine</keyword>
<dbReference type="PANTHER" id="PTHR46450:SF1">
    <property type="entry name" value="INACTIVE HISTONE-LYSINE N-METHYLTRANSFERASE SUVR1-RELATED"/>
    <property type="match status" value="1"/>
</dbReference>
<dbReference type="OMA" id="LVFQDAY"/>
<dbReference type="Pfam" id="PF10440">
    <property type="entry name" value="WIYLD"/>
    <property type="match status" value="1"/>
</dbReference>
<proteinExistence type="predicted"/>
<dbReference type="SUPFAM" id="SSF82199">
    <property type="entry name" value="SET domain"/>
    <property type="match status" value="1"/>
</dbReference>
<dbReference type="PANTHER" id="PTHR46450">
    <property type="entry name" value="INACTIVE HISTONE-LYSINE N-METHYLTRANSFERASE SUVR1-RELATED"/>
    <property type="match status" value="1"/>
</dbReference>
<dbReference type="Proteomes" id="UP000655225">
    <property type="component" value="Unassembled WGS sequence"/>
</dbReference>
<protein>
    <recommendedName>
        <fullName evidence="9">SET domain-containing protein</fullName>
    </recommendedName>
</protein>
<accession>A0A834YGS8</accession>
<sequence>MAPNAKVMNAFRAMKVLGISEETVKPVLKNLLRLYDRNWELIEEENYRVLADAIFDYEETKAAEEKKKKFESIDVCDLSLLLALVRVDDRKEEAQAHDEPERPLKRLRLRYQDDQISPSVGNCSSVLGETSLRRPKLNQAKPPQTCSMQEIPESSQLCFGDKRAEPESVSPRTRLVDKGKKPVSPQTCGEERSEPYQLCHRDRRPESNSLSPQIHLRGKGKESVSPQIAPSEKRSFSDRISRPVCFKEPKIEPGIVLLPKERRSNNHQYDGLIKPKHEPFTDDLPQFEVPIAMIHPALPDPLYKDASPIGNDSIGEEDGLESLPSQSAVAEDSGNEVSDSACKATTNCELVNIPEVSSAANFEIASSPLGEVKISLSCNSIVEQPHFRMPTLDAVLKRFEDKCLKSYRIIEPSLSAMKLMREFCDCVVEVGTDLNDGQQETPINITPALELFRKPDAQDVLGSRGNFHLPESSTNGYLSFQSSTELAVFLTSEGKGWGLRTLEDLPKGAFVCEYIGEILTHTELYERNMRSSVAEKHTYPVRLDADWDSEEVLKDEEALCLDATYYGNVARFINHRCFDANLVEIPVEVETPDHHYYHLAFFTTRKVDALEELTWAEKLGLHIPRRLTLHKNGISRLPNFFTQKTPVCNYPTSANQMTRSEDVVQLICQERILLVQGATSPNQNNLERKDYGIDFDDHDHPVKAFRCRCGSKSCRDMKRPSKHRAYISDPRQHQSGGRRTITPIPRFLRRAAIPPSSPNTEPTSLIQGNISPAAGAPSRLYHDFSGEPLFLHLLRSSLSFHRRRQQVPIIFPGVAVSSRVVLRFSSPFQVPVQPFVEGKRPIIITQVTRNYEDMNLKVAEEYKGFADLVCGLRVFVGQLKANSGSFDEYVQHIDVPALTLKLGFDLETLAMNFLVDAYAKDGLIDNARSVV</sequence>
<dbReference type="InterPro" id="IPR018848">
    <property type="entry name" value="WIYLD_domain"/>
</dbReference>